<evidence type="ECO:0000313" key="5">
    <source>
        <dbReference type="EMBL" id="EFY06197.1"/>
    </source>
</evidence>
<sequence>MAGSAYLGVIEGFFGKSYGYTKRSHLLDFLHKNNYSFYIYAPKEDKFLRSDLSESMPEAKISELSFLGQKSRILNIDFGIGISPLNLSSSFDSLRNKLLQRIDSYTKRTNSVILALLFDDVKLEDPHIGFLQNKIIKDVYDNMPSRIKRLIVCPSYYSEDPILDRVFGKRPEHYFTELTASLPSDIDIFWTGPKVLSQDITENDILRATELLGRKPFIWDNYPVNDGKNIADFLFLSAFKGRRNLLGKIEGHAVNPMLEMYLSYPALTTLPLIYKNLSDSAIKDAWLKCLNDIFKDKTKLILENQKFFEKEGLSKISQIHKDELLSKLINDSSPAVLELKDYLLGKYRFDPACLT</sequence>
<dbReference type="GO" id="GO:1901135">
    <property type="term" value="P:carbohydrate derivative metabolic process"/>
    <property type="evidence" value="ECO:0007669"/>
    <property type="project" value="UniProtKB-ARBA"/>
</dbReference>
<evidence type="ECO:0000256" key="2">
    <source>
        <dbReference type="ARBA" id="ARBA00023295"/>
    </source>
</evidence>
<dbReference type="Proteomes" id="UP000018458">
    <property type="component" value="Unassembled WGS sequence"/>
</dbReference>
<dbReference type="PROSITE" id="PS52009">
    <property type="entry name" value="GH84"/>
    <property type="match status" value="1"/>
</dbReference>
<dbReference type="AlphaFoldDB" id="E8LMR0"/>
<keyword evidence="6" id="KW-1185">Reference proteome</keyword>
<dbReference type="STRING" id="762983.HMPREF9444_02054"/>
<dbReference type="Pfam" id="PF07555">
    <property type="entry name" value="NAGidase"/>
    <property type="match status" value="1"/>
</dbReference>
<feature type="active site" description="Proton donor" evidence="3">
    <location>
        <position position="120"/>
    </location>
</feature>
<dbReference type="HOGENOM" id="CLU_001501_5_0_6"/>
<evidence type="ECO:0000313" key="6">
    <source>
        <dbReference type="Proteomes" id="UP000018458"/>
    </source>
</evidence>
<dbReference type="eggNOG" id="COG3525">
    <property type="taxonomic scope" value="Bacteria"/>
</dbReference>
<dbReference type="RefSeq" id="WP_009144198.1">
    <property type="nucleotide sequence ID" value="NZ_GL831068.1"/>
</dbReference>
<keyword evidence="2 3" id="KW-0326">Glycosidase</keyword>
<dbReference type="Gene3D" id="3.20.20.80">
    <property type="entry name" value="Glycosidases"/>
    <property type="match status" value="1"/>
</dbReference>
<dbReference type="InterPro" id="IPR017853">
    <property type="entry name" value="GH"/>
</dbReference>
<evidence type="ECO:0000256" key="3">
    <source>
        <dbReference type="PROSITE-ProRule" id="PRU01353"/>
    </source>
</evidence>
<dbReference type="EMBL" id="AEVO01000145">
    <property type="protein sequence ID" value="EFY06197.1"/>
    <property type="molecule type" value="Genomic_DNA"/>
</dbReference>
<proteinExistence type="inferred from homology"/>
<comment type="caution">
    <text evidence="5">The sequence shown here is derived from an EMBL/GenBank/DDBJ whole genome shotgun (WGS) entry which is preliminary data.</text>
</comment>
<comment type="similarity">
    <text evidence="3">Belongs to the glycosyl hydrolase 84 family.</text>
</comment>
<evidence type="ECO:0000256" key="1">
    <source>
        <dbReference type="ARBA" id="ARBA00022801"/>
    </source>
</evidence>
<keyword evidence="1 3" id="KW-0378">Hydrolase</keyword>
<dbReference type="SUPFAM" id="SSF51445">
    <property type="entry name" value="(Trans)glycosidases"/>
    <property type="match status" value="1"/>
</dbReference>
<gene>
    <name evidence="5" type="ORF">HMPREF9444_02054</name>
</gene>
<name>E8LMR0_SUCHY</name>
<dbReference type="GO" id="GO:0015929">
    <property type="term" value="F:hexosaminidase activity"/>
    <property type="evidence" value="ECO:0007669"/>
    <property type="project" value="UniProtKB-ARBA"/>
</dbReference>
<dbReference type="InterPro" id="IPR011496">
    <property type="entry name" value="O-GlcNAcase_cat"/>
</dbReference>
<dbReference type="OrthoDB" id="9760892at2"/>
<dbReference type="PANTHER" id="PTHR13170">
    <property type="entry name" value="O-GLCNACASE"/>
    <property type="match status" value="1"/>
</dbReference>
<dbReference type="PANTHER" id="PTHR13170:SF16">
    <property type="entry name" value="PROTEIN O-GLCNACASE"/>
    <property type="match status" value="1"/>
</dbReference>
<reference evidence="5 6" key="1">
    <citation type="submission" date="2011-01" db="EMBL/GenBank/DDBJ databases">
        <authorList>
            <person name="Weinstock G."/>
            <person name="Sodergren E."/>
            <person name="Clifton S."/>
            <person name="Fulton L."/>
            <person name="Fulton B."/>
            <person name="Courtney L."/>
            <person name="Fronick C."/>
            <person name="Harrison M."/>
            <person name="Strong C."/>
            <person name="Farmer C."/>
            <person name="Delahaunty K."/>
            <person name="Markovic C."/>
            <person name="Hall O."/>
            <person name="Minx P."/>
            <person name="Tomlinson C."/>
            <person name="Mitreva M."/>
            <person name="Hou S."/>
            <person name="Chen J."/>
            <person name="Wollam A."/>
            <person name="Pepin K.H."/>
            <person name="Johnson M."/>
            <person name="Bhonagiri V."/>
            <person name="Zhang X."/>
            <person name="Suruliraj S."/>
            <person name="Warren W."/>
            <person name="Chinwalla A."/>
            <person name="Mardis E.R."/>
            <person name="Wilson R.K."/>
        </authorList>
    </citation>
    <scope>NUCLEOTIDE SEQUENCE [LARGE SCALE GENOMIC DNA]</scope>
    <source>
        <strain evidence="6">DSM 22608 / JCM 16073 / KCTC 15190 / YIT 12066</strain>
    </source>
</reference>
<organism evidence="5 6">
    <name type="scientific">Succinatimonas hippei (strain DSM 22608 / JCM 16073 / KCTC 15190 / YIT 12066)</name>
    <dbReference type="NCBI Taxonomy" id="762983"/>
    <lineage>
        <taxon>Bacteria</taxon>
        <taxon>Pseudomonadati</taxon>
        <taxon>Pseudomonadota</taxon>
        <taxon>Gammaproteobacteria</taxon>
        <taxon>Aeromonadales</taxon>
        <taxon>Succinivibrionaceae</taxon>
        <taxon>Succinatimonas</taxon>
    </lineage>
</organism>
<feature type="domain" description="GH84" evidence="4">
    <location>
        <begin position="5"/>
        <end position="278"/>
    </location>
</feature>
<dbReference type="InterPro" id="IPR051822">
    <property type="entry name" value="Glycosyl_Hydrolase_84"/>
</dbReference>
<accession>E8LMR0</accession>
<evidence type="ECO:0000259" key="4">
    <source>
        <dbReference type="PROSITE" id="PS52009"/>
    </source>
</evidence>
<protein>
    <submittedName>
        <fullName evidence="5">Hyaluronoglucosaminidase</fullName>
    </submittedName>
</protein>